<accession>A0A516KIG6</accession>
<evidence type="ECO:0000256" key="1">
    <source>
        <dbReference type="SAM" id="Phobius"/>
    </source>
</evidence>
<feature type="transmembrane region" description="Helical" evidence="1">
    <location>
        <begin position="258"/>
        <end position="279"/>
    </location>
</feature>
<feature type="transmembrane region" description="Helical" evidence="1">
    <location>
        <begin position="224"/>
        <end position="246"/>
    </location>
</feature>
<feature type="transmembrane region" description="Helical" evidence="1">
    <location>
        <begin position="299"/>
        <end position="320"/>
    </location>
</feature>
<dbReference type="OrthoDB" id="2734473at2"/>
<organism evidence="2 3">
    <name type="scientific">Radiobacillus deserti</name>
    <dbReference type="NCBI Taxonomy" id="2594883"/>
    <lineage>
        <taxon>Bacteria</taxon>
        <taxon>Bacillati</taxon>
        <taxon>Bacillota</taxon>
        <taxon>Bacilli</taxon>
        <taxon>Bacillales</taxon>
        <taxon>Bacillaceae</taxon>
        <taxon>Radiobacillus</taxon>
    </lineage>
</organism>
<feature type="transmembrane region" description="Helical" evidence="1">
    <location>
        <begin position="155"/>
        <end position="178"/>
    </location>
</feature>
<feature type="transmembrane region" description="Helical" evidence="1">
    <location>
        <begin position="93"/>
        <end position="116"/>
    </location>
</feature>
<feature type="transmembrane region" description="Helical" evidence="1">
    <location>
        <begin position="69"/>
        <end position="87"/>
    </location>
</feature>
<feature type="transmembrane region" description="Helical" evidence="1">
    <location>
        <begin position="128"/>
        <end position="149"/>
    </location>
</feature>
<dbReference type="EMBL" id="CP041666">
    <property type="protein sequence ID" value="QDP41179.1"/>
    <property type="molecule type" value="Genomic_DNA"/>
</dbReference>
<keyword evidence="1" id="KW-0472">Membrane</keyword>
<feature type="transmembrane region" description="Helical" evidence="1">
    <location>
        <begin position="30"/>
        <end position="48"/>
    </location>
</feature>
<keyword evidence="1" id="KW-1133">Transmembrane helix</keyword>
<gene>
    <name evidence="2" type="ORF">FN924_13875</name>
</gene>
<sequence>MAAVMAIGIITQGVVTNYFGSEYISGFGKLLSIFNISLWIAFLFSLILSIQSNQFRSIHYENPINRFGIGTWIAATSICSILIYRNFPGWISLVTYITIINSILWITYMVISIFALRDICRLKFTNKVHGILLLTTVSTQSLVLLLNTIYKGDMILYISISLVLTGIGFYFVCVAFILKRYLQNFKNINIEEEWKNTNCILHGAVSITGLACIFTNVVQESIITLIWVVSATIFLIVELVEIFRLIKRVKRFGLSKGIFIYDVTQWSRLFTFGMFYTFTFRSYFGTGLLSQIQSFVIQIGVWLILSLIIFEFILSIKGIVMNHKLSHVRLRG</sequence>
<dbReference type="AlphaFoldDB" id="A0A516KIG6"/>
<evidence type="ECO:0008006" key="4">
    <source>
        <dbReference type="Google" id="ProtNLM"/>
    </source>
</evidence>
<dbReference type="Gene3D" id="1.50.10.150">
    <property type="entry name" value="Voltage-dependent anion channel"/>
    <property type="match status" value="1"/>
</dbReference>
<dbReference type="InterPro" id="IPR038665">
    <property type="entry name" value="Voltage-dep_anion_channel_sf"/>
</dbReference>
<proteinExistence type="predicted"/>
<protein>
    <recommendedName>
        <fullName evidence="4">Voltage-dependent anion channel</fullName>
    </recommendedName>
</protein>
<evidence type="ECO:0000313" key="2">
    <source>
        <dbReference type="EMBL" id="QDP41179.1"/>
    </source>
</evidence>
<reference evidence="2 3" key="1">
    <citation type="submission" date="2019-07" db="EMBL/GenBank/DDBJ databases">
        <authorList>
            <person name="Li J."/>
        </authorList>
    </citation>
    <scope>NUCLEOTIDE SEQUENCE [LARGE SCALE GENOMIC DNA]</scope>
    <source>
        <strain evidence="2 3">TKL69</strain>
    </source>
</reference>
<keyword evidence="3" id="KW-1185">Reference proteome</keyword>
<feature type="transmembrane region" description="Helical" evidence="1">
    <location>
        <begin position="199"/>
        <end position="218"/>
    </location>
</feature>
<name>A0A516KIG6_9BACI</name>
<keyword evidence="1" id="KW-0812">Transmembrane</keyword>
<evidence type="ECO:0000313" key="3">
    <source>
        <dbReference type="Proteomes" id="UP000315215"/>
    </source>
</evidence>
<dbReference type="KEGG" id="aqt:FN924_13875"/>
<dbReference type="Proteomes" id="UP000315215">
    <property type="component" value="Chromosome"/>
</dbReference>